<dbReference type="RefSeq" id="WP_382406979.1">
    <property type="nucleotide sequence ID" value="NZ_JBHSGU010000002.1"/>
</dbReference>
<name>A0ABV9LTY7_9ALTE</name>
<dbReference type="Gene3D" id="3.50.50.60">
    <property type="entry name" value="FAD/NAD(P)-binding domain"/>
    <property type="match status" value="2"/>
</dbReference>
<dbReference type="InterPro" id="IPR036188">
    <property type="entry name" value="FAD/NAD-bd_sf"/>
</dbReference>
<keyword evidence="2" id="KW-1185">Reference proteome</keyword>
<comment type="caution">
    <text evidence="1">The sequence shown here is derived from an EMBL/GenBank/DDBJ whole genome shotgun (WGS) entry which is preliminary data.</text>
</comment>
<accession>A0ABV9LTY7</accession>
<gene>
    <name evidence="1" type="ORF">ACFO4O_07360</name>
</gene>
<dbReference type="EMBL" id="JBHSGU010000002">
    <property type="protein sequence ID" value="MFC4699967.1"/>
    <property type="molecule type" value="Genomic_DNA"/>
</dbReference>
<proteinExistence type="predicted"/>
<reference evidence="2" key="1">
    <citation type="journal article" date="2019" name="Int. J. Syst. Evol. Microbiol.">
        <title>The Global Catalogue of Microorganisms (GCM) 10K type strain sequencing project: providing services to taxonomists for standard genome sequencing and annotation.</title>
        <authorList>
            <consortium name="The Broad Institute Genomics Platform"/>
            <consortium name="The Broad Institute Genome Sequencing Center for Infectious Disease"/>
            <person name="Wu L."/>
            <person name="Ma J."/>
        </authorList>
    </citation>
    <scope>NUCLEOTIDE SEQUENCE [LARGE SCALE GENOMIC DNA]</scope>
    <source>
        <strain evidence="2">KACC 12507</strain>
    </source>
</reference>
<dbReference type="Pfam" id="PF04820">
    <property type="entry name" value="Trp_halogenase"/>
    <property type="match status" value="2"/>
</dbReference>
<evidence type="ECO:0000313" key="1">
    <source>
        <dbReference type="EMBL" id="MFC4699967.1"/>
    </source>
</evidence>
<organism evidence="1 2">
    <name type="scientific">Glaciecola siphonariae</name>
    <dbReference type="NCBI Taxonomy" id="521012"/>
    <lineage>
        <taxon>Bacteria</taxon>
        <taxon>Pseudomonadati</taxon>
        <taxon>Pseudomonadota</taxon>
        <taxon>Gammaproteobacteria</taxon>
        <taxon>Alteromonadales</taxon>
        <taxon>Alteromonadaceae</taxon>
        <taxon>Glaciecola</taxon>
    </lineage>
</organism>
<dbReference type="Proteomes" id="UP001595897">
    <property type="component" value="Unassembled WGS sequence"/>
</dbReference>
<sequence>MTHYLQDIAVLGNTPSAWIAAIFLKQRLASSVTVVCPPLDMAQLSPSKAETLSPQIISELKKVGLQEQHWIGPAGANFCLGQRLCNSSQALDAIAPFAQKGVSLNGIAFHHYAVKAALPNVEAYSLASQMARLNKFVHPVGDHNSILSSFDYGITIDTTKFIRLMVAYAKHVGINVKQVPNLSCISLTVSKAIVSNIQLSDGSKLAAQFVIDATQDLQFFRSLSTNACTNISTNVSTPSDNTIEQHTYSSSCSVDSALGNTSANDLDACANKPQFDRRLIANVPDDAALDAVMNLEYMSGAMLASHRLRGAAYFCLYFSSESMNDNDALNVLRQVLPKSASDFMPQDIRFSPYNAQCLNKPWQGNIMALGPDTGLPAPSYFGDLAMDILNITRFINLAPTSEDMAINAREYNRVFGECSLRCEEYESTLQEVLEGKECNEKTEAKPSSLIHKQTLFRNSGRLANYDNDPLPEYAWMNLLMAGKFKPTKAHSLLDSASIHASLKQIEHIAALISDTVSKLPNIEAYRRHIKLD</sequence>
<evidence type="ECO:0000313" key="2">
    <source>
        <dbReference type="Proteomes" id="UP001595897"/>
    </source>
</evidence>
<protein>
    <submittedName>
        <fullName evidence="1">Tryptophan 7-halogenase</fullName>
    </submittedName>
</protein>
<dbReference type="InterPro" id="IPR006905">
    <property type="entry name" value="Flavin_halogenase"/>
</dbReference>